<reference evidence="7" key="1">
    <citation type="submission" date="2016-04" db="EMBL/GenBank/DDBJ databases">
        <authorList>
            <person name="Evans L.H."/>
            <person name="Alamgir A."/>
            <person name="Owens N."/>
            <person name="Weber N.D."/>
            <person name="Virtaneva K."/>
            <person name="Barbian K."/>
            <person name="Babar A."/>
            <person name="Rosenke K."/>
        </authorList>
    </citation>
    <scope>NUCLEOTIDE SEQUENCE [LARGE SCALE GENOMIC DNA]</scope>
    <source>
        <strain evidence="7">CBS 101.48</strain>
    </source>
</reference>
<sequence length="510" mass="58152">MSSTSTTLTAATVGKAALATLVGLAAYYNDRAIFDENRKGIPYQPGLPIVGNLPLLIEHKDQIHDMFLEAYHRYNVLTLTFSVLGVPRQILTLDPQNVEYVLKNNFESYIKGPAFHGAMNDLFGDGIFNANGDEWKYQRKTASHIFNVKNFRNQFTDVFVEEIHYMMDNIWDKAVETQTPVDFHEIMFKFTLDSFILLGFGVHLNALGTKGVVPFAEAFDSAQRTTFQRFITPVWGVTEFVAQLFQPWKTSMNSHLRVVDDFARNVTEQRREQLKNGEVHKDLLSRFMEASNAQGEPLSNDELRDIVLNFVIAGRDTTAQALSWTFYMLMSHPRVEAKLLDEINANITEESLADSAKLYEAIKDMKYAHAVFYEVLRHYPSVPLNQKYALQDDVLPDGTPVRKGDHILWCPYAQGRVEAIWGPDAKQFKPERWINEKGELKRESQGKWPAFHGGPRTCLGQHLATLEALVGIIFLVRKYKFSLVPGQDITYQVSLTLPMKNGMKVMVEKR</sequence>
<dbReference type="GO" id="GO:0016705">
    <property type="term" value="F:oxidoreductase activity, acting on paired donors, with incorporation or reduction of molecular oxygen"/>
    <property type="evidence" value="ECO:0007669"/>
    <property type="project" value="InterPro"/>
</dbReference>
<dbReference type="Gene3D" id="1.10.630.10">
    <property type="entry name" value="Cytochrome P450"/>
    <property type="match status" value="1"/>
</dbReference>
<dbReference type="PROSITE" id="PS00086">
    <property type="entry name" value="CYTOCHROME_P450"/>
    <property type="match status" value="1"/>
</dbReference>
<dbReference type="InterPro" id="IPR017972">
    <property type="entry name" value="Cyt_P450_CS"/>
</dbReference>
<dbReference type="InterPro" id="IPR001128">
    <property type="entry name" value="Cyt_P450"/>
</dbReference>
<evidence type="ECO:0000256" key="2">
    <source>
        <dbReference type="ARBA" id="ARBA00022723"/>
    </source>
</evidence>
<dbReference type="PANTHER" id="PTHR24296">
    <property type="entry name" value="CYTOCHROME P450"/>
    <property type="match status" value="1"/>
</dbReference>
<evidence type="ECO:0000256" key="4">
    <source>
        <dbReference type="ARBA" id="ARBA00023004"/>
    </source>
</evidence>
<dbReference type="Pfam" id="PF00067">
    <property type="entry name" value="p450"/>
    <property type="match status" value="1"/>
</dbReference>
<dbReference type="CDD" id="cd11064">
    <property type="entry name" value="CYP86A"/>
    <property type="match status" value="1"/>
</dbReference>
<keyword evidence="2 5" id="KW-0479">Metal-binding</keyword>
<dbReference type="SUPFAM" id="SSF48264">
    <property type="entry name" value="Cytochrome P450"/>
    <property type="match status" value="1"/>
</dbReference>
<dbReference type="EMBL" id="LT554985">
    <property type="protein sequence ID" value="SAM09004.1"/>
    <property type="molecule type" value="Genomic_DNA"/>
</dbReference>
<dbReference type="PRINTS" id="PR00385">
    <property type="entry name" value="P450"/>
</dbReference>
<dbReference type="InterPro" id="IPR036396">
    <property type="entry name" value="Cyt_P450_sf"/>
</dbReference>
<dbReference type="GO" id="GO:0005506">
    <property type="term" value="F:iron ion binding"/>
    <property type="evidence" value="ECO:0007669"/>
    <property type="project" value="InterPro"/>
</dbReference>
<dbReference type="GO" id="GO:0004497">
    <property type="term" value="F:monooxygenase activity"/>
    <property type="evidence" value="ECO:0007669"/>
    <property type="project" value="UniProtKB-KW"/>
</dbReference>
<accession>A0A168SVD3</accession>
<keyword evidence="3 6" id="KW-0560">Oxidoreductase</keyword>
<dbReference type="GO" id="GO:0006629">
    <property type="term" value="P:lipid metabolic process"/>
    <property type="evidence" value="ECO:0007669"/>
    <property type="project" value="UniProtKB-ARBA"/>
</dbReference>
<dbReference type="InParanoid" id="A0A168SVD3"/>
<gene>
    <name evidence="7" type="primary">ABSGL_14678.1 scaffold 14966</name>
</gene>
<evidence type="ECO:0000256" key="5">
    <source>
        <dbReference type="PIRSR" id="PIRSR602401-1"/>
    </source>
</evidence>
<organism evidence="7">
    <name type="scientific">Absidia glauca</name>
    <name type="common">Pin mould</name>
    <dbReference type="NCBI Taxonomy" id="4829"/>
    <lineage>
        <taxon>Eukaryota</taxon>
        <taxon>Fungi</taxon>
        <taxon>Fungi incertae sedis</taxon>
        <taxon>Mucoromycota</taxon>
        <taxon>Mucoromycotina</taxon>
        <taxon>Mucoromycetes</taxon>
        <taxon>Mucorales</taxon>
        <taxon>Cunninghamellaceae</taxon>
        <taxon>Absidia</taxon>
    </lineage>
</organism>
<evidence type="ECO:0000256" key="6">
    <source>
        <dbReference type="RuleBase" id="RU000461"/>
    </source>
</evidence>
<keyword evidence="4 5" id="KW-0408">Iron</keyword>
<keyword evidence="5 6" id="KW-0349">Heme</keyword>
<protein>
    <recommendedName>
        <fullName evidence="9">Cytochrome P450</fullName>
    </recommendedName>
</protein>
<evidence type="ECO:0008006" key="9">
    <source>
        <dbReference type="Google" id="ProtNLM"/>
    </source>
</evidence>
<dbReference type="InterPro" id="IPR002401">
    <property type="entry name" value="Cyt_P450_E_grp-I"/>
</dbReference>
<dbReference type="PRINTS" id="PR00463">
    <property type="entry name" value="EP450I"/>
</dbReference>
<dbReference type="GO" id="GO:0020037">
    <property type="term" value="F:heme binding"/>
    <property type="evidence" value="ECO:0007669"/>
    <property type="project" value="InterPro"/>
</dbReference>
<feature type="binding site" description="axial binding residue" evidence="5">
    <location>
        <position position="458"/>
    </location>
    <ligand>
        <name>heme</name>
        <dbReference type="ChEBI" id="CHEBI:30413"/>
    </ligand>
    <ligandPart>
        <name>Fe</name>
        <dbReference type="ChEBI" id="CHEBI:18248"/>
    </ligandPart>
</feature>
<keyword evidence="8" id="KW-1185">Reference proteome</keyword>
<dbReference type="STRING" id="4829.A0A168SVD3"/>
<proteinExistence type="inferred from homology"/>
<evidence type="ECO:0000256" key="3">
    <source>
        <dbReference type="ARBA" id="ARBA00023002"/>
    </source>
</evidence>
<comment type="cofactor">
    <cofactor evidence="5">
        <name>heme</name>
        <dbReference type="ChEBI" id="CHEBI:30413"/>
    </cofactor>
</comment>
<evidence type="ECO:0000313" key="7">
    <source>
        <dbReference type="EMBL" id="SAM09004.1"/>
    </source>
</evidence>
<dbReference type="Proteomes" id="UP000078561">
    <property type="component" value="Unassembled WGS sequence"/>
</dbReference>
<keyword evidence="6" id="KW-0503">Monooxygenase</keyword>
<dbReference type="AlphaFoldDB" id="A0A168SVD3"/>
<evidence type="ECO:0000256" key="1">
    <source>
        <dbReference type="ARBA" id="ARBA00010617"/>
    </source>
</evidence>
<dbReference type="OMA" id="MFQFNEL"/>
<dbReference type="OrthoDB" id="1470350at2759"/>
<name>A0A168SVD3_ABSGL</name>
<comment type="similarity">
    <text evidence="1 6">Belongs to the cytochrome P450 family.</text>
</comment>
<evidence type="ECO:0000313" key="8">
    <source>
        <dbReference type="Proteomes" id="UP000078561"/>
    </source>
</evidence>